<proteinExistence type="predicted"/>
<reference evidence="1" key="1">
    <citation type="submission" date="2022-12" db="EMBL/GenBank/DDBJ databases">
        <authorList>
            <person name="Alioto T."/>
            <person name="Alioto T."/>
            <person name="Gomez Garrido J."/>
        </authorList>
    </citation>
    <scope>NUCLEOTIDE SEQUENCE</scope>
</reference>
<accession>A0AA35NU89</accession>
<gene>
    <name evidence="1" type="ORF">PODLI_1B025936</name>
</gene>
<dbReference type="AlphaFoldDB" id="A0AA35NU89"/>
<protein>
    <submittedName>
        <fullName evidence="1">Uncharacterized protein</fullName>
    </submittedName>
</protein>
<dbReference type="Proteomes" id="UP001178461">
    <property type="component" value="Chromosome 1"/>
</dbReference>
<evidence type="ECO:0000313" key="2">
    <source>
        <dbReference type="Proteomes" id="UP001178461"/>
    </source>
</evidence>
<name>A0AA35NU89_9SAUR</name>
<sequence>MCYPHANCNTVYGDTQHEQLSHSNFYSLKHNSILTDKMSTFPHPMLSWKKCFNAPSPLALEMACIFPFAKHMNAHGKSQFQDPCIMTNCNNICLKAGLHSQAPELCSFKTPGWKELCAKLPTHKKVNRLFQVYRKTQV</sequence>
<dbReference type="EMBL" id="OX395126">
    <property type="protein sequence ID" value="CAI5763884.1"/>
    <property type="molecule type" value="Genomic_DNA"/>
</dbReference>
<evidence type="ECO:0000313" key="1">
    <source>
        <dbReference type="EMBL" id="CAI5763884.1"/>
    </source>
</evidence>
<keyword evidence="2" id="KW-1185">Reference proteome</keyword>
<organism evidence="1 2">
    <name type="scientific">Podarcis lilfordi</name>
    <name type="common">Lilford's wall lizard</name>
    <dbReference type="NCBI Taxonomy" id="74358"/>
    <lineage>
        <taxon>Eukaryota</taxon>
        <taxon>Metazoa</taxon>
        <taxon>Chordata</taxon>
        <taxon>Craniata</taxon>
        <taxon>Vertebrata</taxon>
        <taxon>Euteleostomi</taxon>
        <taxon>Lepidosauria</taxon>
        <taxon>Squamata</taxon>
        <taxon>Bifurcata</taxon>
        <taxon>Unidentata</taxon>
        <taxon>Episquamata</taxon>
        <taxon>Laterata</taxon>
        <taxon>Lacertibaenia</taxon>
        <taxon>Lacertidae</taxon>
        <taxon>Podarcis</taxon>
    </lineage>
</organism>